<accession>A0A0K6G8J4</accession>
<feature type="compositionally biased region" description="Low complexity" evidence="1">
    <location>
        <begin position="81"/>
        <end position="94"/>
    </location>
</feature>
<evidence type="ECO:0000313" key="3">
    <source>
        <dbReference type="EMBL" id="CUA74796.1"/>
    </source>
</evidence>
<dbReference type="InterPro" id="IPR046798">
    <property type="entry name" value="2OG-FeII_Oxy_6"/>
</dbReference>
<organism evidence="3 4">
    <name type="scientific">Rhizoctonia solani</name>
    <dbReference type="NCBI Taxonomy" id="456999"/>
    <lineage>
        <taxon>Eukaryota</taxon>
        <taxon>Fungi</taxon>
        <taxon>Dikarya</taxon>
        <taxon>Basidiomycota</taxon>
        <taxon>Agaricomycotina</taxon>
        <taxon>Agaricomycetes</taxon>
        <taxon>Cantharellales</taxon>
        <taxon>Ceratobasidiaceae</taxon>
        <taxon>Rhizoctonia</taxon>
    </lineage>
</organism>
<feature type="compositionally biased region" description="Low complexity" evidence="1">
    <location>
        <begin position="145"/>
        <end position="157"/>
    </location>
</feature>
<dbReference type="Pfam" id="PF20515">
    <property type="entry name" value="2OG-FeII_Oxy_6"/>
    <property type="match status" value="1"/>
</dbReference>
<reference evidence="3 4" key="1">
    <citation type="submission" date="2015-07" db="EMBL/GenBank/DDBJ databases">
        <authorList>
            <person name="Noorani M."/>
        </authorList>
    </citation>
    <scope>NUCLEOTIDE SEQUENCE [LARGE SCALE GENOMIC DNA]</scope>
    <source>
        <strain evidence="3">BBA 69670</strain>
    </source>
</reference>
<gene>
    <name evidence="3" type="ORF">RSOLAG22IIIB_11488</name>
</gene>
<feature type="compositionally biased region" description="Polar residues" evidence="1">
    <location>
        <begin position="158"/>
        <end position="169"/>
    </location>
</feature>
<sequence length="570" mass="64290">MSHRSSPEIVVPDATLEDECESVKREPSRSRSRKRRQGKRSPSGSDSEPAGTPNRLIPPMTSSNISESPRLAPTNRSPHYSPSTLSPMLPSLNLDTEASIEGSDRKTRNKVRSKSRRKKSRTSLAQDTPSVSLSVSTGQLDRTDTSPLSESSPSATSQGLPNDQLNTETMGERWFEHRKKRNRSRNSERQSKANEIKRARNLLLFACENANEDEIRSWSNEEVLKRAKEVEGDILKGTNGEDIWLVDLDQREKSRTLDKTVYEGKEPDLSKEKLESERWTILNRGTIYGYRTVNGKKVLVFAAKFCPYDQMSPEDLDDIKFLARHFHKLGKFFYPVTSNGAMTGGFMFAEGWRVAYEALFSMGLYKKSRNGQGSHEDYAEFLDEMERASAIYAKRYKNLAPSEYLRSRGFMEESCVPCFGTTEPETKAETSFGSNLTVTWGDFCNKYHKDNDAQPRAAGSWFVITDEGELVTDPTLIHNAVKEGYFALPTFKFAVDFSECPGVIDLMWCSEDDFHATSRSVTTPGFRRIGSSIQVPKRVADATTRMKDTPIDQQPIAGKAIRMLELAHDL</sequence>
<proteinExistence type="predicted"/>
<feature type="domain" description="Tet-like 2OG-Fe(II) oxygenase" evidence="2">
    <location>
        <begin position="313"/>
        <end position="518"/>
    </location>
</feature>
<feature type="compositionally biased region" description="Polar residues" evidence="1">
    <location>
        <begin position="124"/>
        <end position="140"/>
    </location>
</feature>
<evidence type="ECO:0000259" key="2">
    <source>
        <dbReference type="Pfam" id="PF20515"/>
    </source>
</evidence>
<evidence type="ECO:0000256" key="1">
    <source>
        <dbReference type="SAM" id="MobiDB-lite"/>
    </source>
</evidence>
<feature type="compositionally biased region" description="Basic residues" evidence="1">
    <location>
        <begin position="107"/>
        <end position="121"/>
    </location>
</feature>
<dbReference type="Proteomes" id="UP000044841">
    <property type="component" value="Unassembled WGS sequence"/>
</dbReference>
<protein>
    <recommendedName>
        <fullName evidence="2">Tet-like 2OG-Fe(II) oxygenase domain-containing protein</fullName>
    </recommendedName>
</protein>
<feature type="compositionally biased region" description="Basic residues" evidence="1">
    <location>
        <begin position="30"/>
        <end position="39"/>
    </location>
</feature>
<evidence type="ECO:0000313" key="4">
    <source>
        <dbReference type="Proteomes" id="UP000044841"/>
    </source>
</evidence>
<dbReference type="EMBL" id="CYGV01001494">
    <property type="protein sequence ID" value="CUA74796.1"/>
    <property type="molecule type" value="Genomic_DNA"/>
</dbReference>
<dbReference type="AlphaFoldDB" id="A0A0K6G8J4"/>
<feature type="compositionally biased region" description="Basic and acidic residues" evidence="1">
    <location>
        <begin position="185"/>
        <end position="194"/>
    </location>
</feature>
<name>A0A0K6G8J4_9AGAM</name>
<keyword evidence="4" id="KW-1185">Reference proteome</keyword>
<feature type="region of interest" description="Disordered" evidence="1">
    <location>
        <begin position="1"/>
        <end position="194"/>
    </location>
</feature>